<proteinExistence type="inferred from homology"/>
<keyword evidence="2" id="KW-1133">Transmembrane helix</keyword>
<feature type="signal peptide" evidence="3">
    <location>
        <begin position="1"/>
        <end position="25"/>
    </location>
</feature>
<sequence>MKKAVASCFLFLLLAAHLIPEPALSITCAEVAVFLSPCLPFLLGVMPMPTLMCCGGVRVVGNLALTVSDRRTACNCMKLGTMLIQNLRAENISSLPAACAAPLLPFPNLASDCN</sequence>
<protein>
    <recommendedName>
        <fullName evidence="1">Non-specific lipid-transfer protein</fullName>
    </recommendedName>
</protein>
<dbReference type="PANTHER" id="PTHR33076">
    <property type="entry name" value="NON-SPECIFIC LIPID-TRANSFER PROTEIN 2-RELATED"/>
    <property type="match status" value="1"/>
</dbReference>
<evidence type="ECO:0000256" key="1">
    <source>
        <dbReference type="RuleBase" id="RU000628"/>
    </source>
</evidence>
<dbReference type="Gene3D" id="1.10.110.10">
    <property type="entry name" value="Plant lipid-transfer and hydrophobic proteins"/>
    <property type="match status" value="1"/>
</dbReference>
<keyword evidence="1" id="KW-0813">Transport</keyword>
<dbReference type="EMBL" id="CP136894">
    <property type="protein sequence ID" value="WOL08945.1"/>
    <property type="molecule type" value="Genomic_DNA"/>
</dbReference>
<comment type="function">
    <text evidence="1">Plant non-specific lipid-transfer proteins transfer phospholipids as well as galactolipids across membranes. May play a role in wax or cutin deposition in the cell walls of expanding epidermal cells and certain secretory tissues.</text>
</comment>
<dbReference type="SUPFAM" id="SSF47699">
    <property type="entry name" value="Bifunctional inhibitor/lipid-transfer protein/seed storage 2S albumin"/>
    <property type="match status" value="1"/>
</dbReference>
<dbReference type="InterPro" id="IPR036312">
    <property type="entry name" value="Bifun_inhib/LTP/seed_sf"/>
</dbReference>
<organism evidence="5 6">
    <name type="scientific">Canna indica</name>
    <name type="common">Indian-shot</name>
    <dbReference type="NCBI Taxonomy" id="4628"/>
    <lineage>
        <taxon>Eukaryota</taxon>
        <taxon>Viridiplantae</taxon>
        <taxon>Streptophyta</taxon>
        <taxon>Embryophyta</taxon>
        <taxon>Tracheophyta</taxon>
        <taxon>Spermatophyta</taxon>
        <taxon>Magnoliopsida</taxon>
        <taxon>Liliopsida</taxon>
        <taxon>Zingiberales</taxon>
        <taxon>Cannaceae</taxon>
        <taxon>Canna</taxon>
    </lineage>
</organism>
<dbReference type="Pfam" id="PF00234">
    <property type="entry name" value="Tryp_alpha_amyl"/>
    <property type="match status" value="1"/>
</dbReference>
<keyword evidence="6" id="KW-1185">Reference proteome</keyword>
<dbReference type="GO" id="GO:0008289">
    <property type="term" value="F:lipid binding"/>
    <property type="evidence" value="ECO:0007669"/>
    <property type="project" value="UniProtKB-KW"/>
</dbReference>
<accession>A0AAQ3KJP5</accession>
<evidence type="ECO:0000256" key="3">
    <source>
        <dbReference type="SAM" id="SignalP"/>
    </source>
</evidence>
<dbReference type="AlphaFoldDB" id="A0AAQ3KJP5"/>
<dbReference type="Proteomes" id="UP001327560">
    <property type="component" value="Chromosome 5"/>
</dbReference>
<keyword evidence="3" id="KW-0732">Signal</keyword>
<dbReference type="SMART" id="SM00499">
    <property type="entry name" value="AAI"/>
    <property type="match status" value="1"/>
</dbReference>
<keyword evidence="2" id="KW-0812">Transmembrane</keyword>
<dbReference type="GO" id="GO:0006869">
    <property type="term" value="P:lipid transport"/>
    <property type="evidence" value="ECO:0007669"/>
    <property type="project" value="InterPro"/>
</dbReference>
<dbReference type="PRINTS" id="PR00382">
    <property type="entry name" value="LIPIDTRNSFER"/>
</dbReference>
<feature type="domain" description="Bifunctional inhibitor/plant lipid transfer protein/seed storage helical" evidence="4">
    <location>
        <begin position="28"/>
        <end position="113"/>
    </location>
</feature>
<evidence type="ECO:0000313" key="6">
    <source>
        <dbReference type="Proteomes" id="UP001327560"/>
    </source>
</evidence>
<name>A0AAQ3KJP5_9LILI</name>
<feature type="transmembrane region" description="Helical" evidence="2">
    <location>
        <begin position="41"/>
        <end position="61"/>
    </location>
</feature>
<evidence type="ECO:0000313" key="5">
    <source>
        <dbReference type="EMBL" id="WOL08945.1"/>
    </source>
</evidence>
<evidence type="ECO:0000259" key="4">
    <source>
        <dbReference type="SMART" id="SM00499"/>
    </source>
</evidence>
<comment type="similarity">
    <text evidence="1">Belongs to the plant LTP family.</text>
</comment>
<reference evidence="5 6" key="1">
    <citation type="submission" date="2023-10" db="EMBL/GenBank/DDBJ databases">
        <title>Chromosome-scale genome assembly provides insights into flower coloration mechanisms of Canna indica.</title>
        <authorList>
            <person name="Li C."/>
        </authorList>
    </citation>
    <scope>NUCLEOTIDE SEQUENCE [LARGE SCALE GENOMIC DNA]</scope>
    <source>
        <tissue evidence="5">Flower</tissue>
    </source>
</reference>
<evidence type="ECO:0000256" key="2">
    <source>
        <dbReference type="SAM" id="Phobius"/>
    </source>
</evidence>
<dbReference type="InterPro" id="IPR000528">
    <property type="entry name" value="Plant_nsLTP"/>
</dbReference>
<feature type="chain" id="PRO_5042933886" description="Non-specific lipid-transfer protein" evidence="3">
    <location>
        <begin position="26"/>
        <end position="114"/>
    </location>
</feature>
<keyword evidence="2" id="KW-0472">Membrane</keyword>
<keyword evidence="1" id="KW-0446">Lipid-binding</keyword>
<gene>
    <name evidence="5" type="ORF">Cni_G17698</name>
</gene>
<dbReference type="CDD" id="cd01960">
    <property type="entry name" value="nsLTP1"/>
    <property type="match status" value="1"/>
</dbReference>
<dbReference type="InterPro" id="IPR016140">
    <property type="entry name" value="Bifunc_inhib/LTP/seed_store"/>
</dbReference>